<sequence>MDIFIMRHGEAGFSAFNDKDRPLTARGEEQASEQGLWLVKQMLPEQVLVSPYLRAKQTYQYVQQHFSHSILTETWDNLTPHGNPELVVDYLETLQQQGVKSVLIVSHLPLVDEIVTALGIREAIAFHPATIVHLEKTEQITKLIEFKIPTA</sequence>
<accession>A0ABV6HYC7</accession>
<dbReference type="Pfam" id="PF00300">
    <property type="entry name" value="His_Phos_1"/>
    <property type="match status" value="1"/>
</dbReference>
<dbReference type="RefSeq" id="WP_382375820.1">
    <property type="nucleotide sequence ID" value="NZ_JBHLWA010000049.1"/>
</dbReference>
<evidence type="ECO:0000313" key="2">
    <source>
        <dbReference type="EMBL" id="MFC0323871.1"/>
    </source>
</evidence>
<dbReference type="SUPFAM" id="SSF53254">
    <property type="entry name" value="Phosphoglycerate mutase-like"/>
    <property type="match status" value="1"/>
</dbReference>
<protein>
    <submittedName>
        <fullName evidence="2">Phosphohistidine phosphatase SixA</fullName>
    </submittedName>
</protein>
<dbReference type="InterPro" id="IPR029033">
    <property type="entry name" value="His_PPase_superfam"/>
</dbReference>
<dbReference type="PANTHER" id="PTHR20935:SF1">
    <property type="entry name" value="SLL1549 PROTEIN"/>
    <property type="match status" value="1"/>
</dbReference>
<dbReference type="SMART" id="SM00855">
    <property type="entry name" value="PGAM"/>
    <property type="match status" value="1"/>
</dbReference>
<dbReference type="PANTHER" id="PTHR20935">
    <property type="entry name" value="PHOSPHOGLYCERATE MUTASE-RELATED"/>
    <property type="match status" value="1"/>
</dbReference>
<name>A0ABV6HYC7_9PAST</name>
<keyword evidence="3" id="KW-1185">Reference proteome</keyword>
<dbReference type="InterPro" id="IPR051021">
    <property type="entry name" value="Mito_Ser/Thr_phosphatase"/>
</dbReference>
<reference evidence="2 3" key="1">
    <citation type="submission" date="2024-09" db="EMBL/GenBank/DDBJ databases">
        <authorList>
            <person name="Sun Q."/>
            <person name="Mori K."/>
        </authorList>
    </citation>
    <scope>NUCLEOTIDE SEQUENCE [LARGE SCALE GENOMIC DNA]</scope>
    <source>
        <strain evidence="2 3">CCM 7538</strain>
    </source>
</reference>
<dbReference type="Proteomes" id="UP001589769">
    <property type="component" value="Unassembled WGS sequence"/>
</dbReference>
<evidence type="ECO:0000256" key="1">
    <source>
        <dbReference type="ARBA" id="ARBA00022801"/>
    </source>
</evidence>
<dbReference type="EMBL" id="JBHLWA010000049">
    <property type="protein sequence ID" value="MFC0323871.1"/>
    <property type="molecule type" value="Genomic_DNA"/>
</dbReference>
<evidence type="ECO:0000313" key="3">
    <source>
        <dbReference type="Proteomes" id="UP001589769"/>
    </source>
</evidence>
<dbReference type="InterPro" id="IPR004449">
    <property type="entry name" value="SixA"/>
</dbReference>
<dbReference type="NCBIfam" id="TIGR00249">
    <property type="entry name" value="sixA"/>
    <property type="match status" value="1"/>
</dbReference>
<proteinExistence type="predicted"/>
<organism evidence="2 3">
    <name type="scientific">Gallibacterium melopsittaci</name>
    <dbReference type="NCBI Taxonomy" id="516063"/>
    <lineage>
        <taxon>Bacteria</taxon>
        <taxon>Pseudomonadati</taxon>
        <taxon>Pseudomonadota</taxon>
        <taxon>Gammaproteobacteria</taxon>
        <taxon>Pasteurellales</taxon>
        <taxon>Pasteurellaceae</taxon>
        <taxon>Gallibacterium</taxon>
    </lineage>
</organism>
<gene>
    <name evidence="2" type="primary">sixA</name>
    <name evidence="2" type="ORF">ACFFHT_09965</name>
</gene>
<dbReference type="Gene3D" id="3.40.50.1240">
    <property type="entry name" value="Phosphoglycerate mutase-like"/>
    <property type="match status" value="1"/>
</dbReference>
<dbReference type="CDD" id="cd07067">
    <property type="entry name" value="HP_PGM_like"/>
    <property type="match status" value="1"/>
</dbReference>
<comment type="caution">
    <text evidence="2">The sequence shown here is derived from an EMBL/GenBank/DDBJ whole genome shotgun (WGS) entry which is preliminary data.</text>
</comment>
<dbReference type="InterPro" id="IPR013078">
    <property type="entry name" value="His_Pase_superF_clade-1"/>
</dbReference>
<keyword evidence="1" id="KW-0378">Hydrolase</keyword>